<dbReference type="InterPro" id="IPR009003">
    <property type="entry name" value="Peptidase_S1_PA"/>
</dbReference>
<dbReference type="InterPro" id="IPR018114">
    <property type="entry name" value="TRYPSIN_HIS"/>
</dbReference>
<dbReference type="Pfam" id="PF00089">
    <property type="entry name" value="Trypsin"/>
    <property type="match status" value="1"/>
</dbReference>
<feature type="chain" id="PRO_5004579028" description="Peptidase S1 domain-containing protein" evidence="6">
    <location>
        <begin position="35"/>
        <end position="603"/>
    </location>
</feature>
<sequence length="603" mass="67831">MGPSFHWPVKLRRSNKLWIFVCFILLEFSTSVKTTPRSSTRVYDRLTRGLIRPLSCNDNKSGETGICMFTLYCFAAKGKPLTTCKDGTFLGSCCQLPPHSELDQNMHDFSGNDLSSTTNFQTEMASSRWKSSTPLPSSSVVTTNNIRTTLSDIEIPNEIQNSSPINSSWRVTSADSSSTMLLSLVTRKPIKPLRRTTPKPSVINWAVFSETKNLTVTTQRYRPIYHTPPRRPGPTTTETIFRKTTMFPESAFPKTTVFPESAFPKTTVFPESAFPKTTVFPESAFPKTTVFPESAFSKTTVFPKTTTTARRRMTTVRTQLPIVRTTTTTMPSTTEFNLADTDFKEACGRTFYNEDVPTARIVGGKKAIFGKWPWQVSLRQWKKNTFQHKCGAALLNENWAISAAHCVDNVSIEQLQVRIGDFDVSNVKEELSHADRQVQVIFKHPDFNPRNFENDLALIRFYEPIHFQRNIIPICIPSNDNSFVNDTAYVTGWGRLYEDGPLPEQLYEAQIPIISNLECEKLYQQAGYIESIPDIFICAGRPGGGIDSCEGDSGGPMVIRGADQRWTLAGVISWGIGCAEPNQPGVYTRISRFRDWVNKALVF</sequence>
<keyword evidence="9" id="KW-1185">Reference proteome</keyword>
<evidence type="ECO:0000256" key="6">
    <source>
        <dbReference type="SAM" id="SignalP"/>
    </source>
</evidence>
<dbReference type="InterPro" id="IPR033116">
    <property type="entry name" value="TRYPSIN_SER"/>
</dbReference>
<dbReference type="STRING" id="126957.T1IZK1"/>
<organism evidence="8 9">
    <name type="scientific">Strigamia maritima</name>
    <name type="common">European centipede</name>
    <name type="synonym">Geophilus maritimus</name>
    <dbReference type="NCBI Taxonomy" id="126957"/>
    <lineage>
        <taxon>Eukaryota</taxon>
        <taxon>Metazoa</taxon>
        <taxon>Ecdysozoa</taxon>
        <taxon>Arthropoda</taxon>
        <taxon>Myriapoda</taxon>
        <taxon>Chilopoda</taxon>
        <taxon>Pleurostigmophora</taxon>
        <taxon>Geophilomorpha</taxon>
        <taxon>Linotaeniidae</taxon>
        <taxon>Strigamia</taxon>
    </lineage>
</organism>
<dbReference type="Gene3D" id="2.40.10.10">
    <property type="entry name" value="Trypsin-like serine proteases"/>
    <property type="match status" value="1"/>
</dbReference>
<evidence type="ECO:0000313" key="9">
    <source>
        <dbReference type="Proteomes" id="UP000014500"/>
    </source>
</evidence>
<dbReference type="AlphaFoldDB" id="T1IZK1"/>
<dbReference type="PANTHER" id="PTHR24252:SF7">
    <property type="entry name" value="HYALIN"/>
    <property type="match status" value="1"/>
</dbReference>
<dbReference type="FunFam" id="2.40.10.10:FF:000006">
    <property type="entry name" value="Serine proteinase stubble"/>
    <property type="match status" value="1"/>
</dbReference>
<dbReference type="SMART" id="SM00020">
    <property type="entry name" value="Tryp_SPc"/>
    <property type="match status" value="1"/>
</dbReference>
<dbReference type="EnsemblMetazoa" id="SMAR006677-RA">
    <property type="protein sequence ID" value="SMAR006677-PA"/>
    <property type="gene ID" value="SMAR006677"/>
</dbReference>
<dbReference type="PANTHER" id="PTHR24252">
    <property type="entry name" value="ACROSIN-RELATED"/>
    <property type="match status" value="1"/>
</dbReference>
<dbReference type="PhylomeDB" id="T1IZK1"/>
<evidence type="ECO:0000256" key="4">
    <source>
        <dbReference type="ARBA" id="ARBA00023157"/>
    </source>
</evidence>
<feature type="signal peptide" evidence="6">
    <location>
        <begin position="1"/>
        <end position="34"/>
    </location>
</feature>
<dbReference type="InterPro" id="IPR001314">
    <property type="entry name" value="Peptidase_S1A"/>
</dbReference>
<dbReference type="PROSITE" id="PS00135">
    <property type="entry name" value="TRYPSIN_SER"/>
    <property type="match status" value="1"/>
</dbReference>
<feature type="domain" description="Peptidase S1" evidence="7">
    <location>
        <begin position="361"/>
        <end position="602"/>
    </location>
</feature>
<dbReference type="eggNOG" id="KOG3627">
    <property type="taxonomic scope" value="Eukaryota"/>
</dbReference>
<keyword evidence="6" id="KW-0732">Signal</keyword>
<evidence type="ECO:0000313" key="8">
    <source>
        <dbReference type="EnsemblMetazoa" id="SMAR006677-PA"/>
    </source>
</evidence>
<keyword evidence="3 5" id="KW-0720">Serine protease</keyword>
<evidence type="ECO:0000256" key="2">
    <source>
        <dbReference type="ARBA" id="ARBA00022801"/>
    </source>
</evidence>
<evidence type="ECO:0000256" key="5">
    <source>
        <dbReference type="RuleBase" id="RU363034"/>
    </source>
</evidence>
<dbReference type="EMBL" id="JH431717">
    <property type="status" value="NOT_ANNOTATED_CDS"/>
    <property type="molecule type" value="Genomic_DNA"/>
</dbReference>
<evidence type="ECO:0000256" key="3">
    <source>
        <dbReference type="ARBA" id="ARBA00022825"/>
    </source>
</evidence>
<keyword evidence="2 5" id="KW-0378">Hydrolase</keyword>
<dbReference type="CDD" id="cd00190">
    <property type="entry name" value="Tryp_SPc"/>
    <property type="match status" value="1"/>
</dbReference>
<accession>T1IZK1</accession>
<dbReference type="Proteomes" id="UP000014500">
    <property type="component" value="Unassembled WGS sequence"/>
</dbReference>
<dbReference type="InterPro" id="IPR043504">
    <property type="entry name" value="Peptidase_S1_PA_chymotrypsin"/>
</dbReference>
<name>T1IZK1_STRMM</name>
<protein>
    <recommendedName>
        <fullName evidence="7">Peptidase S1 domain-containing protein</fullName>
    </recommendedName>
</protein>
<keyword evidence="1 5" id="KW-0645">Protease</keyword>
<reference evidence="8" key="2">
    <citation type="submission" date="2015-02" db="UniProtKB">
        <authorList>
            <consortium name="EnsemblMetazoa"/>
        </authorList>
    </citation>
    <scope>IDENTIFICATION</scope>
</reference>
<dbReference type="GO" id="GO:0006508">
    <property type="term" value="P:proteolysis"/>
    <property type="evidence" value="ECO:0007669"/>
    <property type="project" value="UniProtKB-KW"/>
</dbReference>
<reference evidence="9" key="1">
    <citation type="submission" date="2011-05" db="EMBL/GenBank/DDBJ databases">
        <authorList>
            <person name="Richards S.R."/>
            <person name="Qu J."/>
            <person name="Jiang H."/>
            <person name="Jhangiani S.N."/>
            <person name="Agravi P."/>
            <person name="Goodspeed R."/>
            <person name="Gross S."/>
            <person name="Mandapat C."/>
            <person name="Jackson L."/>
            <person name="Mathew T."/>
            <person name="Pu L."/>
            <person name="Thornton R."/>
            <person name="Saada N."/>
            <person name="Wilczek-Boney K.B."/>
            <person name="Lee S."/>
            <person name="Kovar C."/>
            <person name="Wu Y."/>
            <person name="Scherer S.E."/>
            <person name="Worley K.C."/>
            <person name="Muzny D.M."/>
            <person name="Gibbs R."/>
        </authorList>
    </citation>
    <scope>NUCLEOTIDE SEQUENCE</scope>
    <source>
        <strain evidence="9">Brora</strain>
    </source>
</reference>
<dbReference type="HOGENOM" id="CLU_006842_17_0_1"/>
<proteinExistence type="predicted"/>
<dbReference type="PROSITE" id="PS00134">
    <property type="entry name" value="TRYPSIN_HIS"/>
    <property type="match status" value="1"/>
</dbReference>
<dbReference type="SUPFAM" id="SSF50494">
    <property type="entry name" value="Trypsin-like serine proteases"/>
    <property type="match status" value="1"/>
</dbReference>
<dbReference type="GO" id="GO:0004252">
    <property type="term" value="F:serine-type endopeptidase activity"/>
    <property type="evidence" value="ECO:0007669"/>
    <property type="project" value="InterPro"/>
</dbReference>
<dbReference type="PRINTS" id="PR00722">
    <property type="entry name" value="CHYMOTRYPSIN"/>
</dbReference>
<keyword evidence="4" id="KW-1015">Disulfide bond</keyword>
<evidence type="ECO:0000259" key="7">
    <source>
        <dbReference type="PROSITE" id="PS50240"/>
    </source>
</evidence>
<dbReference type="InterPro" id="IPR001254">
    <property type="entry name" value="Trypsin_dom"/>
</dbReference>
<dbReference type="PROSITE" id="PS50240">
    <property type="entry name" value="TRYPSIN_DOM"/>
    <property type="match status" value="1"/>
</dbReference>
<evidence type="ECO:0000256" key="1">
    <source>
        <dbReference type="ARBA" id="ARBA00022670"/>
    </source>
</evidence>